<evidence type="ECO:0000313" key="2">
    <source>
        <dbReference type="Proteomes" id="UP000248198"/>
    </source>
</evidence>
<dbReference type="RefSeq" id="WP_110831295.1">
    <property type="nucleotide sequence ID" value="NZ_QKLU01000004.1"/>
</dbReference>
<evidence type="ECO:0008006" key="3">
    <source>
        <dbReference type="Google" id="ProtNLM"/>
    </source>
</evidence>
<proteinExistence type="predicted"/>
<organism evidence="1 2">
    <name type="scientific">Pedobacter nutrimenti</name>
    <dbReference type="NCBI Taxonomy" id="1241337"/>
    <lineage>
        <taxon>Bacteria</taxon>
        <taxon>Pseudomonadati</taxon>
        <taxon>Bacteroidota</taxon>
        <taxon>Sphingobacteriia</taxon>
        <taxon>Sphingobacteriales</taxon>
        <taxon>Sphingobacteriaceae</taxon>
        <taxon>Pedobacter</taxon>
    </lineage>
</organism>
<evidence type="ECO:0000313" key="1">
    <source>
        <dbReference type="EMBL" id="PYF74206.1"/>
    </source>
</evidence>
<gene>
    <name evidence="1" type="ORF">B0O44_104377</name>
</gene>
<dbReference type="EMBL" id="QKLU01000004">
    <property type="protein sequence ID" value="PYF74206.1"/>
    <property type="molecule type" value="Genomic_DNA"/>
</dbReference>
<reference evidence="1 2" key="1">
    <citation type="submission" date="2018-06" db="EMBL/GenBank/DDBJ databases">
        <title>Genomic Encyclopedia of Archaeal and Bacterial Type Strains, Phase II (KMG-II): from individual species to whole genera.</title>
        <authorList>
            <person name="Goeker M."/>
        </authorList>
    </citation>
    <scope>NUCLEOTIDE SEQUENCE [LARGE SCALE GENOMIC DNA]</scope>
    <source>
        <strain evidence="1 2">DSM 27372</strain>
    </source>
</reference>
<protein>
    <recommendedName>
        <fullName evidence="3">BZIP transcription factor</fullName>
    </recommendedName>
</protein>
<comment type="caution">
    <text evidence="1">The sequence shown here is derived from an EMBL/GenBank/DDBJ whole genome shotgun (WGS) entry which is preliminary data.</text>
</comment>
<keyword evidence="2" id="KW-1185">Reference proteome</keyword>
<dbReference type="AlphaFoldDB" id="A0A318UCT1"/>
<name>A0A318UCT1_9SPHI</name>
<dbReference type="Proteomes" id="UP000248198">
    <property type="component" value="Unassembled WGS sequence"/>
</dbReference>
<dbReference type="OrthoDB" id="758388at2"/>
<accession>A0A318UCT1</accession>
<sequence>MKKILIGCLGLTIAVLTVKGQVYQDPNTGNVGIGTTTIDNLQSWNKVLQLHGSNHAKFLVTSGEGVKTGIFSHNGYNGKIGTESNHNLTLTAGYWNDVMTLTTAGDIGIGTLSPTEKLDVAGNIKWSGYNAGNPRGVKLGYSGGNYGGVGYNIEFTPVSGIFDRPFNDNSSYMEFRLGGFRFYGTNSTVSSAGVSLQGGGNNLNLFAEITSAGNFGIGITNPTEKLAVNGNIRAKEVKVENTNWPDYVFAKDYVLPSLKETEKHIQEKGHLPGIPSAQEVKSSGVDLGEMNAKLLKKIEELTLYLIEKEKKDTAQQEQINLLKSQMEKILGSESKLK</sequence>